<dbReference type="InterPro" id="IPR000551">
    <property type="entry name" value="MerR-type_HTH_dom"/>
</dbReference>
<dbReference type="SMART" id="SM00422">
    <property type="entry name" value="HTH_MERR"/>
    <property type="match status" value="1"/>
</dbReference>
<dbReference type="KEGG" id="eae:EAE_15650"/>
<dbReference type="GeneID" id="93311318"/>
<sequence length="132" mass="14868">MKELDIREVATLSGITPSALRFYEKKGLIKPIGRHGLRRQYHENVLNKLELIVLGQAAGFSLSEIAGIFNADGKIAIDNQRLEQRAQEIDNTIRRLQLLSQGLKHAARCTAPEHMQCPEFKKIVAKGIRLLK</sequence>
<dbReference type="PROSITE" id="PS50937">
    <property type="entry name" value="HTH_MERR_2"/>
    <property type="match status" value="1"/>
</dbReference>
<keyword evidence="1" id="KW-0238">DNA-binding</keyword>
<protein>
    <submittedName>
        <fullName evidence="3">MerR family transcriptional regulator</fullName>
    </submittedName>
</protein>
<dbReference type="PANTHER" id="PTHR30204:SF97">
    <property type="entry name" value="MERR FAMILY REGULATORY PROTEIN"/>
    <property type="match status" value="1"/>
</dbReference>
<dbReference type="Proteomes" id="UP000008881">
    <property type="component" value="Chromosome"/>
</dbReference>
<dbReference type="AlphaFoldDB" id="A0A0H3FR08"/>
<dbReference type="PATRIC" id="fig|1028307.3.peg.3130"/>
<dbReference type="PRINTS" id="PR00040">
    <property type="entry name" value="HTHMERR"/>
</dbReference>
<accession>A0A0H3FR08</accession>
<dbReference type="HOGENOM" id="CLU_060077_5_2_6"/>
<evidence type="ECO:0000256" key="1">
    <source>
        <dbReference type="ARBA" id="ARBA00023125"/>
    </source>
</evidence>
<keyword evidence="4" id="KW-1185">Reference proteome</keyword>
<dbReference type="GO" id="GO:0003700">
    <property type="term" value="F:DNA-binding transcription factor activity"/>
    <property type="evidence" value="ECO:0007669"/>
    <property type="project" value="InterPro"/>
</dbReference>
<dbReference type="Gene3D" id="1.10.1660.10">
    <property type="match status" value="1"/>
</dbReference>
<dbReference type="SUPFAM" id="SSF46955">
    <property type="entry name" value="Putative DNA-binding domain"/>
    <property type="match status" value="1"/>
</dbReference>
<dbReference type="InterPro" id="IPR009061">
    <property type="entry name" value="DNA-bd_dom_put_sf"/>
</dbReference>
<name>A0A0H3FR08_KLEAK</name>
<dbReference type="InterPro" id="IPR047057">
    <property type="entry name" value="MerR_fam"/>
</dbReference>
<dbReference type="Pfam" id="PF13411">
    <property type="entry name" value="MerR_1"/>
    <property type="match status" value="1"/>
</dbReference>
<evidence type="ECO:0000259" key="2">
    <source>
        <dbReference type="PROSITE" id="PS50937"/>
    </source>
</evidence>
<dbReference type="CDD" id="cd04781">
    <property type="entry name" value="HTH_MerR-like_sg6"/>
    <property type="match status" value="1"/>
</dbReference>
<dbReference type="GO" id="GO:0003677">
    <property type="term" value="F:DNA binding"/>
    <property type="evidence" value="ECO:0007669"/>
    <property type="project" value="UniProtKB-KW"/>
</dbReference>
<evidence type="ECO:0000313" key="3">
    <source>
        <dbReference type="EMBL" id="AEG98041.1"/>
    </source>
</evidence>
<dbReference type="PANTHER" id="PTHR30204">
    <property type="entry name" value="REDOX-CYCLING DRUG-SENSING TRANSCRIPTIONAL ACTIVATOR SOXR"/>
    <property type="match status" value="1"/>
</dbReference>
<feature type="domain" description="HTH merR-type" evidence="2">
    <location>
        <begin position="3"/>
        <end position="71"/>
    </location>
</feature>
<dbReference type="EMBL" id="CP002824">
    <property type="protein sequence ID" value="AEG98041.1"/>
    <property type="molecule type" value="Genomic_DNA"/>
</dbReference>
<gene>
    <name evidence="3" type="ordered locus">EAE_15650</name>
</gene>
<dbReference type="OrthoDB" id="9802039at2"/>
<dbReference type="RefSeq" id="WP_015367318.1">
    <property type="nucleotide sequence ID" value="NC_015663.1"/>
</dbReference>
<reference evidence="3 4" key="1">
    <citation type="journal article" date="2012" name="J. Bacteriol.">
        <title>Complete genome sequence of Enterobacter aerogenes KCTC 2190.</title>
        <authorList>
            <person name="Shin S.H."/>
            <person name="Kim S."/>
            <person name="Kim J.Y."/>
            <person name="Lee S."/>
            <person name="Um Y."/>
            <person name="Oh M.K."/>
            <person name="Kim Y.R."/>
            <person name="Lee J."/>
            <person name="Yang K.S."/>
        </authorList>
    </citation>
    <scope>NUCLEOTIDE SEQUENCE [LARGE SCALE GENOMIC DNA]</scope>
    <source>
        <strain evidence="3 4">KCTC 2190</strain>
    </source>
</reference>
<dbReference type="eggNOG" id="COG0789">
    <property type="taxonomic scope" value="Bacteria"/>
</dbReference>
<proteinExistence type="predicted"/>
<organism evidence="3 4">
    <name type="scientific">Klebsiella aerogenes (strain ATCC 13048 / DSM 30053 / CCUG 1429 / JCM 1235 / KCTC 2190 / NBRC 13534 / NCIMB 10102 / NCTC 10006 / CDC 819-56)</name>
    <name type="common">Enterobacter aerogenes</name>
    <dbReference type="NCBI Taxonomy" id="1028307"/>
    <lineage>
        <taxon>Bacteria</taxon>
        <taxon>Pseudomonadati</taxon>
        <taxon>Pseudomonadota</taxon>
        <taxon>Gammaproteobacteria</taxon>
        <taxon>Enterobacterales</taxon>
        <taxon>Enterobacteriaceae</taxon>
        <taxon>Klebsiella/Raoultella group</taxon>
        <taxon>Klebsiella</taxon>
    </lineage>
</organism>
<evidence type="ECO:0000313" key="4">
    <source>
        <dbReference type="Proteomes" id="UP000008881"/>
    </source>
</evidence>